<dbReference type="Proteomes" id="UP001378960">
    <property type="component" value="Unassembled WGS sequence"/>
</dbReference>
<reference evidence="1 2" key="1">
    <citation type="journal article" date="2023" name="Elife">
        <title>Identification of key yeast species and microbe-microbe interactions impacting larval growth of Drosophila in the wild.</title>
        <authorList>
            <person name="Mure A."/>
            <person name="Sugiura Y."/>
            <person name="Maeda R."/>
            <person name="Honda K."/>
            <person name="Sakurai N."/>
            <person name="Takahashi Y."/>
            <person name="Watada M."/>
            <person name="Katoh T."/>
            <person name="Gotoh A."/>
            <person name="Gotoh Y."/>
            <person name="Taniguchi I."/>
            <person name="Nakamura K."/>
            <person name="Hayashi T."/>
            <person name="Katayama T."/>
            <person name="Uemura T."/>
            <person name="Hattori Y."/>
        </authorList>
    </citation>
    <scope>NUCLEOTIDE SEQUENCE [LARGE SCALE GENOMIC DNA]</scope>
    <source>
        <strain evidence="1 2">PK-24</strain>
    </source>
</reference>
<sequence length="994" mass="115834">MYFSLGSPIYPLYQEIINPAPTTLCLFGTSQFIQASNGSYFGFVTTELHNAAKAVLQRQIFMLYTWCLIRFCLQHKYKAPFLKAEFFNVTPLHFSPSPGEVQSYLRNPKFLWRFSMGNYAYFAMFFNDKHPEPCYRNMLLTYNEDDTPIIPFFKANSPSIINVFKKSSNKYAKKFVPFDVNQIKTIMEKEIKFKMSEYETSEIYYSDDFFIHQLPGFTTYTEFVYFLITGQNGMVPSPLYRAQMDLSNRRDVVSYIINPENTALNCLSSMLKDNAEPLSIELITDADHFAESNDEDIQISIGSEIEFRMPNFTINFMGRNKYINPSEIIIYLARITQINKKFVKIHSYFYTEDWLLDCFDYINLNNVQIGFYHFINEIFGNEFKLENCIYELDGKIIRKGWDFNCEKGFRNKVIKSYMMIFVKPQISQSDFEKYAIVTQSSLDYNTFTRLQIEKLKSKLKRQLQNKILSDSTITENENANGQENDTEKVEEIFVESHDTFESPIEDESPKLIYSAEISTKEVTDHVINVSKKALPTETDNILENTINLTYAHNFLVQEVKETWKSNSADVFTKNVGILDLFPSSTLKAKTKNNASPTMINLSPIMKEKLEASDSGKISNNSLESSEYIVPEIINSSPPIFDNAENSGKTSSVDNVPSPIENEVFNSCDAIDSSETPLDSNNRALFEFAIGLFEVVEDDGKILEKDTCTSIFDYEPGVEIVDLYDSNDASSYIENEQYDEFVTTELFKGKAFCHHQKYNKRIDFTQLFEGPDNKILPFNNHCKVLEDEIIDFNKEYYEFMNNFIEDEDLPVIYGNDYHNEIIETAKKYGNFISLKIIPFELNNFESSEEFKEKIADYLALYHLKYFTFEVDELEHYKSRYISMQKRSPKHAKFFYEIARDRHLSELYLAFRFFRKDTNDNEDVFDIDAFDKKYDEAIQIYKLDIELHDKEKLAKNKFLCKFGLNQAGSVDDQNLNFGNTTKLLSKINMDIYKMIK</sequence>
<keyword evidence="2" id="KW-1185">Reference proteome</keyword>
<dbReference type="EMBL" id="BTGB01000002">
    <property type="protein sequence ID" value="GMM45364.1"/>
    <property type="molecule type" value="Genomic_DNA"/>
</dbReference>
<protein>
    <submittedName>
        <fullName evidence="1">Uncharacterized protein</fullName>
    </submittedName>
</protein>
<comment type="caution">
    <text evidence="1">The sequence shown here is derived from an EMBL/GenBank/DDBJ whole genome shotgun (WGS) entry which is preliminary data.</text>
</comment>
<evidence type="ECO:0000313" key="2">
    <source>
        <dbReference type="Proteomes" id="UP001378960"/>
    </source>
</evidence>
<organism evidence="1 2">
    <name type="scientific">Pichia kluyveri</name>
    <name type="common">Yeast</name>
    <dbReference type="NCBI Taxonomy" id="36015"/>
    <lineage>
        <taxon>Eukaryota</taxon>
        <taxon>Fungi</taxon>
        <taxon>Dikarya</taxon>
        <taxon>Ascomycota</taxon>
        <taxon>Saccharomycotina</taxon>
        <taxon>Pichiomycetes</taxon>
        <taxon>Pichiales</taxon>
        <taxon>Pichiaceae</taxon>
        <taxon>Pichia</taxon>
    </lineage>
</organism>
<evidence type="ECO:0000313" key="1">
    <source>
        <dbReference type="EMBL" id="GMM45364.1"/>
    </source>
</evidence>
<dbReference type="AlphaFoldDB" id="A0AAV5R3Z5"/>
<proteinExistence type="predicted"/>
<name>A0AAV5R3Z5_PICKL</name>
<accession>A0AAV5R3Z5</accession>
<gene>
    <name evidence="1" type="ORF">DAPK24_019390</name>
</gene>